<reference evidence="2" key="1">
    <citation type="journal article" date="2022" name="Mol. Ecol. Resour.">
        <title>The genomes of chicory, endive, great burdock and yacon provide insights into Asteraceae palaeo-polyploidization history and plant inulin production.</title>
        <authorList>
            <person name="Fan W."/>
            <person name="Wang S."/>
            <person name="Wang H."/>
            <person name="Wang A."/>
            <person name="Jiang F."/>
            <person name="Liu H."/>
            <person name="Zhao H."/>
            <person name="Xu D."/>
            <person name="Zhang Y."/>
        </authorList>
    </citation>
    <scope>NUCLEOTIDE SEQUENCE [LARGE SCALE GENOMIC DNA]</scope>
    <source>
        <strain evidence="2">cv. Niubang</strain>
    </source>
</reference>
<reference evidence="1 2" key="2">
    <citation type="journal article" date="2022" name="Mol. Ecol. Resour.">
        <title>The genomes of chicory, endive, great burdock and yacon provide insights into Asteraceae paleo-polyploidization history and plant inulin production.</title>
        <authorList>
            <person name="Fan W."/>
            <person name="Wang S."/>
            <person name="Wang H."/>
            <person name="Wang A."/>
            <person name="Jiang F."/>
            <person name="Liu H."/>
            <person name="Zhao H."/>
            <person name="Xu D."/>
            <person name="Zhang Y."/>
        </authorList>
    </citation>
    <scope>NUCLEOTIDE SEQUENCE [LARGE SCALE GENOMIC DNA]</scope>
    <source>
        <strain evidence="2">cv. Niubang</strain>
    </source>
</reference>
<dbReference type="EMBL" id="CM042049">
    <property type="protein sequence ID" value="KAI3746521.1"/>
    <property type="molecule type" value="Genomic_DNA"/>
</dbReference>
<organism evidence="1 2">
    <name type="scientific">Arctium lappa</name>
    <name type="common">Greater burdock</name>
    <name type="synonym">Lappa major</name>
    <dbReference type="NCBI Taxonomy" id="4217"/>
    <lineage>
        <taxon>Eukaryota</taxon>
        <taxon>Viridiplantae</taxon>
        <taxon>Streptophyta</taxon>
        <taxon>Embryophyta</taxon>
        <taxon>Tracheophyta</taxon>
        <taxon>Spermatophyta</taxon>
        <taxon>Magnoliopsida</taxon>
        <taxon>eudicotyledons</taxon>
        <taxon>Gunneridae</taxon>
        <taxon>Pentapetalae</taxon>
        <taxon>asterids</taxon>
        <taxon>campanulids</taxon>
        <taxon>Asterales</taxon>
        <taxon>Asteraceae</taxon>
        <taxon>Carduoideae</taxon>
        <taxon>Cardueae</taxon>
        <taxon>Arctiinae</taxon>
        <taxon>Arctium</taxon>
    </lineage>
</organism>
<evidence type="ECO:0000313" key="2">
    <source>
        <dbReference type="Proteomes" id="UP001055879"/>
    </source>
</evidence>
<name>A0ACB9DJ54_ARCLA</name>
<comment type="caution">
    <text evidence="1">The sequence shown here is derived from an EMBL/GenBank/DDBJ whole genome shotgun (WGS) entry which is preliminary data.</text>
</comment>
<gene>
    <name evidence="1" type="ORF">L6452_08955</name>
</gene>
<evidence type="ECO:0000313" key="1">
    <source>
        <dbReference type="EMBL" id="KAI3746521.1"/>
    </source>
</evidence>
<keyword evidence="2" id="KW-1185">Reference proteome</keyword>
<accession>A0ACB9DJ54</accession>
<protein>
    <submittedName>
        <fullName evidence="1">Uncharacterized protein</fullName>
    </submittedName>
</protein>
<dbReference type="Proteomes" id="UP001055879">
    <property type="component" value="Linkage Group LG03"/>
</dbReference>
<proteinExistence type="predicted"/>
<sequence length="1762" mass="200562">MKVANCINSYEEFKVKENESLEDTYERFVLLLNELTKNKVKKKQLENNNEEEVEEKRDEKKKAAQVPDPIALVDGEKKKEKKEKKEKKKKIVLTSSESDSVTDSDDGENLKQAMLLLTRAFQKKFYKKPGSNSQRYSSSGSKNHEHREKVEGKRYEEKRYVEKKPVEKKKFMNAYTAVEKPATDSIKCYNCGKMGHFAKDCRKPKVRNYQYYQNKLLLARQQEAGVALMAEDEFWLDYSEGEEEVKEKTTHICLMGKEVNDDESDDEAVDEKKEKERVAKKNKKIFELNTSVISNKDLIDSLRKSGLHSKSLVDCFEKMISEFEGKVSKYEIEKNESALTVYKLQVENKNLNKKVNGLEAKLYARGQTDQTIFLNAPNEEADVKEKWGLGFENPHYLKKAIRKQPALYNYDFLACAGKHTHLKPKFVTKLPEEVEDQETENRKNKKKMQLPFNYEKLNDSYLSKTPKVLSTDYFVSYSAYEMKAKPAIAKVYVPTSILESKIVELENVLYDEKLLVSQSSSDNSDDLFESANDFLNSDDGCMEEFDMFDVNSTLPDHSNCIKNKSMLPSGVNIVESSTKVGESVSVTADYYDQDLRKKKLKAQSEWRPKRKEDEIVESISDNTCNRSVSSDTDVIDQIASNNQNLVTSYKRYSIKQLIQLSPITTTSYPYQRNDFAYSQNSSDWYGSYHTRHMWYLDNGCSKHMTGQKALLSNYTEKFSGNVRFGNDQLSPILGYGDIIQDNITISKVSYVEGLGHNLFSIGQFCDKGLEVNFKSKSFSVRTEDGTELLSGNRKTNIYTINLSKVQIDNQVCLLSKASTQQSWLWHRLLYHLNFRYINKQVRRKFVKGLPKMKYEREHLCATCEKGKMKRAAHKPKPEPSTSSPLELLHMDLCGPMKTQSLGGKKYVLVIVDDYSRYTWVKFLQSKDETPEVLITLLKMTQVKMQRQVKFLRTDNGTEFKNKIVEEYLESVGISHQYSVARTPEQNGVVERRNRTLVEAARTMLSQSDLPLFLWAEAVSTACHTQNRSMIHRRFQKTPYELINNRTPTIKYFHVFGCKCFVLNDRESLNKFSAKADEGIFIGYSSTSAAYRVYLKKSKKVIESVNVTFDEEMASDYISSEPIITGVLASGQISPKPASTTNNSNNASTSTSHLTDLDLLFEFFYDEFLGTNVSKSAVTDRSEDTSCHHPATSDVITEQASPVQSETHIPTVTPTVEDTQVNVEPEVITSVGCTTLSTQQPESVVPTDTSAHETSTANPPPIIQAEDSESGFLDDDHIQISSTPLPHEHRWTKYHPLHQVIGDLDKPIQTRSATLNQCMHDSFLSKIEPTQVSEALADSDWVSAMQEEINQFEALKDEDGIVIRNKARLVAKGYRQEEGIDYDETYAPVTRIEAIRMFLAYAAHKNFTVFQMDVKTAFLNGILKEEVYVSQPEGFVNSDKPAYVYILDNALYGLKQAPRAWYDVLSIFLVMSGFSKGKIDITLFIKKEKPDVILIQIYVDDIIFGSTNPKYCKNFSNLMVSRFQMSMMGEMNFFLGLQVKQFSTGIFINQSKYILDILRKYKMENCKPIGTPMAPGTKISTDPLGKSVDVRTYRGMIGSLMYLTSSRPDIMFSTCLCSRYQAAPKESHLAAVKRIFRYLKGTADLGLWYPKDTGFQLTAYSGAVHAGCMLDRKSTSGHVQFLGDKLVSWASKTQLCVSTSTAEAEYVAAASCCSKVLWMPTQLRDYGFKFDKIPIYCDSQSAIAISANPVQHTKTKHIDVRGS</sequence>